<dbReference type="PANTHER" id="PTHR43649">
    <property type="entry name" value="ARABINOSE-BINDING PROTEIN-RELATED"/>
    <property type="match status" value="1"/>
</dbReference>
<dbReference type="Pfam" id="PF01547">
    <property type="entry name" value="SBP_bac_1"/>
    <property type="match status" value="1"/>
</dbReference>
<dbReference type="AlphaFoldDB" id="A0A4U8QNQ8"/>
<dbReference type="Proteomes" id="UP000306509">
    <property type="component" value="Unassembled WGS sequence"/>
</dbReference>
<keyword evidence="9" id="KW-1185">Reference proteome</keyword>
<dbReference type="InterPro" id="IPR006059">
    <property type="entry name" value="SBP"/>
</dbReference>
<name>A0A4U8QNQ8_9FIRM</name>
<protein>
    <submittedName>
        <fullName evidence="8">Lipoprotein LplA</fullName>
    </submittedName>
</protein>
<accession>A0A4U8QNQ8</accession>
<dbReference type="OrthoDB" id="41208at2"/>
<feature type="chain" id="PRO_5038601514" evidence="7">
    <location>
        <begin position="24"/>
        <end position="567"/>
    </location>
</feature>
<evidence type="ECO:0000256" key="4">
    <source>
        <dbReference type="ARBA" id="ARBA00023139"/>
    </source>
</evidence>
<feature type="region of interest" description="Disordered" evidence="6">
    <location>
        <begin position="28"/>
        <end position="47"/>
    </location>
</feature>
<dbReference type="PANTHER" id="PTHR43649:SF33">
    <property type="entry name" value="POLYGALACTURONAN_RHAMNOGALACTURONAN-BINDING PROTEIN YTCQ"/>
    <property type="match status" value="1"/>
</dbReference>
<dbReference type="STRING" id="180332.GCA_000797495_02001"/>
<evidence type="ECO:0000313" key="8">
    <source>
        <dbReference type="EMBL" id="TLD02266.1"/>
    </source>
</evidence>
<gene>
    <name evidence="8" type="primary">lipO_4</name>
    <name evidence="8" type="ORF">DSM106044_00833</name>
</gene>
<evidence type="ECO:0000313" key="9">
    <source>
        <dbReference type="Proteomes" id="UP000306509"/>
    </source>
</evidence>
<dbReference type="RefSeq" id="WP_027296710.1">
    <property type="nucleotide sequence ID" value="NZ_CABMJZ010000070.1"/>
</dbReference>
<proteinExistence type="predicted"/>
<dbReference type="SUPFAM" id="SSF53850">
    <property type="entry name" value="Periplasmic binding protein-like II"/>
    <property type="match status" value="1"/>
</dbReference>
<comment type="caution">
    <text evidence="8">The sequence shown here is derived from an EMBL/GenBank/DDBJ whole genome shotgun (WGS) entry which is preliminary data.</text>
</comment>
<dbReference type="PROSITE" id="PS51257">
    <property type="entry name" value="PROKAR_LIPOPROTEIN"/>
    <property type="match status" value="1"/>
</dbReference>
<keyword evidence="1" id="KW-1003">Cell membrane</keyword>
<evidence type="ECO:0000256" key="6">
    <source>
        <dbReference type="SAM" id="MobiDB-lite"/>
    </source>
</evidence>
<evidence type="ECO:0000256" key="2">
    <source>
        <dbReference type="ARBA" id="ARBA00022729"/>
    </source>
</evidence>
<evidence type="ECO:0000256" key="7">
    <source>
        <dbReference type="SAM" id="SignalP"/>
    </source>
</evidence>
<evidence type="ECO:0000256" key="3">
    <source>
        <dbReference type="ARBA" id="ARBA00023136"/>
    </source>
</evidence>
<evidence type="ECO:0000256" key="1">
    <source>
        <dbReference type="ARBA" id="ARBA00022475"/>
    </source>
</evidence>
<evidence type="ECO:0000256" key="5">
    <source>
        <dbReference type="ARBA" id="ARBA00023288"/>
    </source>
</evidence>
<dbReference type="EMBL" id="QGQD01000019">
    <property type="protein sequence ID" value="TLD02266.1"/>
    <property type="molecule type" value="Genomic_DNA"/>
</dbReference>
<keyword evidence="3" id="KW-0472">Membrane</keyword>
<feature type="signal peptide" evidence="7">
    <location>
        <begin position="1"/>
        <end position="23"/>
    </location>
</feature>
<dbReference type="InterPro" id="IPR050490">
    <property type="entry name" value="Bact_solute-bd_prot1"/>
</dbReference>
<organism evidence="8 9">
    <name type="scientific">Robinsoniella peoriensis</name>
    <dbReference type="NCBI Taxonomy" id="180332"/>
    <lineage>
        <taxon>Bacteria</taxon>
        <taxon>Bacillati</taxon>
        <taxon>Bacillota</taxon>
        <taxon>Clostridia</taxon>
        <taxon>Lachnospirales</taxon>
        <taxon>Lachnospiraceae</taxon>
        <taxon>Robinsoniella</taxon>
    </lineage>
</organism>
<dbReference type="Gene3D" id="3.40.190.10">
    <property type="entry name" value="Periplasmic binding protein-like II"/>
    <property type="match status" value="2"/>
</dbReference>
<keyword evidence="5 8" id="KW-0449">Lipoprotein</keyword>
<keyword evidence="4" id="KW-0564">Palmitate</keyword>
<keyword evidence="2 7" id="KW-0732">Signal</keyword>
<reference evidence="8 9" key="1">
    <citation type="journal article" date="2019" name="Anaerobe">
        <title>Detection of Robinsoniella peoriensis in multiple bone samples of a trauma patient.</title>
        <authorList>
            <person name="Schrottner P."/>
            <person name="Hartwich K."/>
            <person name="Bunk B."/>
            <person name="Schober I."/>
            <person name="Helbig S."/>
            <person name="Rudolph W.W."/>
            <person name="Gunzer F."/>
        </authorList>
    </citation>
    <scope>NUCLEOTIDE SEQUENCE [LARGE SCALE GENOMIC DNA]</scope>
    <source>
        <strain evidence="8 9">DSM 106044</strain>
    </source>
</reference>
<sequence length="567" mass="63696" precursor="true">MRKRFVKITALLLSLTMAVSLSACGGSTDTVDGKDAKTESNAASDESNLNEVGTYPIVKEPIEMSVFTMTMPNVEDLATNDFTKYMEEKTGIKLTFQTGTRDDWRDKLNMALQSGDYPDVILGVDPNLAKYGVKEGVIIQLDDLIEKNMPNYMKMMSQYMDLTRQTDGHIYSIAEINDCYHCMYGRKMWVNKKYLDAMGVEIPTTTEEFMEVCKKFKEYKPDGIAIAGANAKNGWYANFEEWMMGSFILDPGKQQAVRDKTAVTPEGKVVCVATDDKYKEGLKYMSELYKQGYIYDGDFTQTQEQVRTLMNQEDEPVLFVPAGTLSDVIDPAENNEFYRDYVAMSPVKGPDGTQITPFFKYSGVDEFGLCITDKCKDPAAALRWVDTFFTETGDLSSQYGAEEGKDWVLNPEGEVGLNGKPALYKVINAYSPDTQNHDWQDIGIRVAPADYRLGQAVDPNVDIGSAEGLEKMLYEASKNLQEPYAQKEGELDIMPQLKLTDQEATDIQTVGVEVEKYIAENQVAFITGQKDLDKDWESFKQGLDNAGLQTLLSVYQTAYERQMGKDK</sequence>